<dbReference type="EMBL" id="JAWQEG010006346">
    <property type="protein sequence ID" value="KAK3855118.1"/>
    <property type="molecule type" value="Genomic_DNA"/>
</dbReference>
<evidence type="ECO:0000313" key="1">
    <source>
        <dbReference type="EMBL" id="KAK3855118.1"/>
    </source>
</evidence>
<proteinExistence type="predicted"/>
<dbReference type="AlphaFoldDB" id="A0AAE1EKD8"/>
<name>A0AAE1EKD8_PETCI</name>
<gene>
    <name evidence="1" type="ORF">Pcinc_038460</name>
</gene>
<reference evidence="1" key="1">
    <citation type="submission" date="2023-10" db="EMBL/GenBank/DDBJ databases">
        <title>Genome assemblies of two species of porcelain crab, Petrolisthes cinctipes and Petrolisthes manimaculis (Anomura: Porcellanidae).</title>
        <authorList>
            <person name="Angst P."/>
        </authorList>
    </citation>
    <scope>NUCLEOTIDE SEQUENCE</scope>
    <source>
        <strain evidence="1">PB745_01</strain>
        <tissue evidence="1">Gill</tissue>
    </source>
</reference>
<protein>
    <submittedName>
        <fullName evidence="1">Uncharacterized protein</fullName>
    </submittedName>
</protein>
<sequence length="161" mass="17768">MTSLTSSSFSSPDLTHTFLLLSYPHSHLPPPPHLTSLTSSFFSSPDLTHFLLSYLHSHLPPPLLPSHLPPPPPPHSTSLTLSSSSSPTFTHIFFLLPLLPSHLSPPPLLLFSGTHSFCYQLYGIPAFHPSPSLSPCCVRLVFVRRCNSIYCEWTDGTRILS</sequence>
<evidence type="ECO:0000313" key="2">
    <source>
        <dbReference type="Proteomes" id="UP001286313"/>
    </source>
</evidence>
<accession>A0AAE1EKD8</accession>
<organism evidence="1 2">
    <name type="scientific">Petrolisthes cinctipes</name>
    <name type="common">Flat porcelain crab</name>
    <dbReference type="NCBI Taxonomy" id="88211"/>
    <lineage>
        <taxon>Eukaryota</taxon>
        <taxon>Metazoa</taxon>
        <taxon>Ecdysozoa</taxon>
        <taxon>Arthropoda</taxon>
        <taxon>Crustacea</taxon>
        <taxon>Multicrustacea</taxon>
        <taxon>Malacostraca</taxon>
        <taxon>Eumalacostraca</taxon>
        <taxon>Eucarida</taxon>
        <taxon>Decapoda</taxon>
        <taxon>Pleocyemata</taxon>
        <taxon>Anomura</taxon>
        <taxon>Galatheoidea</taxon>
        <taxon>Porcellanidae</taxon>
        <taxon>Petrolisthes</taxon>
    </lineage>
</organism>
<dbReference type="Proteomes" id="UP001286313">
    <property type="component" value="Unassembled WGS sequence"/>
</dbReference>
<comment type="caution">
    <text evidence="1">The sequence shown here is derived from an EMBL/GenBank/DDBJ whole genome shotgun (WGS) entry which is preliminary data.</text>
</comment>
<keyword evidence="2" id="KW-1185">Reference proteome</keyword>